<dbReference type="OrthoDB" id="9773456at2"/>
<dbReference type="GO" id="GO:0009055">
    <property type="term" value="F:electron transfer activity"/>
    <property type="evidence" value="ECO:0007669"/>
    <property type="project" value="InterPro"/>
</dbReference>
<dbReference type="RefSeq" id="WP_103909801.1">
    <property type="nucleotide sequence ID" value="NZ_FNUZ01000002.1"/>
</dbReference>
<reference evidence="12 13" key="1">
    <citation type="submission" date="2016-10" db="EMBL/GenBank/DDBJ databases">
        <authorList>
            <person name="de Groot N.N."/>
        </authorList>
    </citation>
    <scope>NUCLEOTIDE SEQUENCE [LARGE SCALE GENOMIC DNA]</scope>
    <source>
        <strain evidence="12 13">DSM 26915</strain>
    </source>
</reference>
<evidence type="ECO:0000256" key="3">
    <source>
        <dbReference type="ARBA" id="ARBA00022617"/>
    </source>
</evidence>
<dbReference type="PANTHER" id="PTHR33751">
    <property type="entry name" value="CBB3-TYPE CYTOCHROME C OXIDASE SUBUNIT FIXP"/>
    <property type="match status" value="1"/>
</dbReference>
<evidence type="ECO:0000256" key="9">
    <source>
        <dbReference type="PIRSR" id="PIRSR000005-2"/>
    </source>
</evidence>
<keyword evidence="13" id="KW-1185">Reference proteome</keyword>
<dbReference type="PROSITE" id="PS51007">
    <property type="entry name" value="CYTC"/>
    <property type="match status" value="2"/>
</dbReference>
<feature type="binding site" description="axial binding residue" evidence="9">
    <location>
        <position position="166"/>
    </location>
    <ligand>
        <name>heme c</name>
        <dbReference type="ChEBI" id="CHEBI:61717"/>
        <label>2</label>
    </ligand>
    <ligandPart>
        <name>Fe</name>
        <dbReference type="ChEBI" id="CHEBI:18248"/>
    </ligandPart>
</feature>
<keyword evidence="3 8" id="KW-0349">Heme</keyword>
<feature type="binding site" description="axial binding residue" evidence="9">
    <location>
        <position position="130"/>
    </location>
    <ligand>
        <name>heme c</name>
        <dbReference type="ChEBI" id="CHEBI:61717"/>
        <label>2</label>
    </ligand>
    <ligandPart>
        <name>Fe</name>
        <dbReference type="ChEBI" id="CHEBI:18248"/>
    </ligandPart>
</feature>
<feature type="binding site" description="covalent" evidence="8">
    <location>
        <position position="129"/>
    </location>
    <ligand>
        <name>heme c</name>
        <dbReference type="ChEBI" id="CHEBI:61717"/>
        <label>2</label>
    </ligand>
</feature>
<keyword evidence="2" id="KW-0813">Transport</keyword>
<keyword evidence="6" id="KW-0249">Electron transport</keyword>
<accession>A0A1H5WJ06</accession>
<dbReference type="GO" id="GO:0042597">
    <property type="term" value="C:periplasmic space"/>
    <property type="evidence" value="ECO:0007669"/>
    <property type="project" value="UniProtKB-SubCell"/>
</dbReference>
<evidence type="ECO:0000256" key="1">
    <source>
        <dbReference type="ARBA" id="ARBA00004418"/>
    </source>
</evidence>
<dbReference type="PANTHER" id="PTHR33751:SF9">
    <property type="entry name" value="CYTOCHROME C4"/>
    <property type="match status" value="1"/>
</dbReference>
<keyword evidence="7 9" id="KW-0408">Iron</keyword>
<feature type="signal peptide" evidence="10">
    <location>
        <begin position="1"/>
        <end position="24"/>
    </location>
</feature>
<proteinExistence type="predicted"/>
<evidence type="ECO:0000256" key="5">
    <source>
        <dbReference type="ARBA" id="ARBA00022764"/>
    </source>
</evidence>
<feature type="chain" id="PRO_5009288333" evidence="10">
    <location>
        <begin position="25"/>
        <end position="195"/>
    </location>
</feature>
<evidence type="ECO:0000256" key="10">
    <source>
        <dbReference type="SAM" id="SignalP"/>
    </source>
</evidence>
<feature type="domain" description="Cytochrome c" evidence="11">
    <location>
        <begin position="22"/>
        <end position="105"/>
    </location>
</feature>
<dbReference type="EMBL" id="FNUZ01000002">
    <property type="protein sequence ID" value="SEF99462.1"/>
    <property type="molecule type" value="Genomic_DNA"/>
</dbReference>
<gene>
    <name evidence="12" type="ORF">SAMN04488045_1461</name>
</gene>
<evidence type="ECO:0000256" key="8">
    <source>
        <dbReference type="PIRSR" id="PIRSR000005-1"/>
    </source>
</evidence>
<dbReference type="Pfam" id="PF00034">
    <property type="entry name" value="Cytochrom_C"/>
    <property type="match status" value="2"/>
</dbReference>
<evidence type="ECO:0000256" key="4">
    <source>
        <dbReference type="ARBA" id="ARBA00022723"/>
    </source>
</evidence>
<comment type="PTM">
    <text evidence="8">Binds 2 heme c groups covalently per subunit.</text>
</comment>
<sequence length="195" mass="20817">MISDRIKISVLAAMGGIIAVPASADFDAEAFPPYERCALCHGLFGESANAKFPHLGGQKAGYISAQINAFLNGRRHNDGGQMVNIVSELKPDEIPEVVEWFSSQDAPKPSGEGSATGAALYEQSGCDSCHGRTATFPDAPHLTAQHAGYLTKQMRDFRDGRRVSGMADIPHGRLMPEVDDAIADIAAYLSSVARQ</sequence>
<protein>
    <submittedName>
        <fullName evidence="12">Cytochrome c553</fullName>
    </submittedName>
</protein>
<evidence type="ECO:0000313" key="12">
    <source>
        <dbReference type="EMBL" id="SEF99462.1"/>
    </source>
</evidence>
<evidence type="ECO:0000313" key="13">
    <source>
        <dbReference type="Proteomes" id="UP000236752"/>
    </source>
</evidence>
<dbReference type="Gene3D" id="1.10.760.10">
    <property type="entry name" value="Cytochrome c-like domain"/>
    <property type="match status" value="2"/>
</dbReference>
<keyword evidence="5" id="KW-0574">Periplasm</keyword>
<dbReference type="GO" id="GO:0005506">
    <property type="term" value="F:iron ion binding"/>
    <property type="evidence" value="ECO:0007669"/>
    <property type="project" value="InterPro"/>
</dbReference>
<feature type="binding site" description="axial binding residue" evidence="9">
    <location>
        <position position="41"/>
    </location>
    <ligand>
        <name>heme c</name>
        <dbReference type="ChEBI" id="CHEBI:61717"/>
        <label>1</label>
    </ligand>
    <ligandPart>
        <name>Fe</name>
        <dbReference type="ChEBI" id="CHEBI:18248"/>
    </ligandPart>
</feature>
<dbReference type="InterPro" id="IPR024167">
    <property type="entry name" value="Cytochrome_c4-like"/>
</dbReference>
<dbReference type="InterPro" id="IPR009056">
    <property type="entry name" value="Cyt_c-like_dom"/>
</dbReference>
<feature type="binding site" description="covalent" evidence="8">
    <location>
        <position position="40"/>
    </location>
    <ligand>
        <name>heme c</name>
        <dbReference type="ChEBI" id="CHEBI:61717"/>
        <label>1</label>
    </ligand>
</feature>
<evidence type="ECO:0000256" key="7">
    <source>
        <dbReference type="ARBA" id="ARBA00023004"/>
    </source>
</evidence>
<dbReference type="Proteomes" id="UP000236752">
    <property type="component" value="Unassembled WGS sequence"/>
</dbReference>
<dbReference type="GO" id="GO:0020037">
    <property type="term" value="F:heme binding"/>
    <property type="evidence" value="ECO:0007669"/>
    <property type="project" value="InterPro"/>
</dbReference>
<dbReference type="PIRSF" id="PIRSF000005">
    <property type="entry name" value="Cytochrome_c4"/>
    <property type="match status" value="1"/>
</dbReference>
<name>A0A1H5WJ06_9RHOB</name>
<organism evidence="12 13">
    <name type="scientific">Thalassococcus halodurans</name>
    <dbReference type="NCBI Taxonomy" id="373675"/>
    <lineage>
        <taxon>Bacteria</taxon>
        <taxon>Pseudomonadati</taxon>
        <taxon>Pseudomonadota</taxon>
        <taxon>Alphaproteobacteria</taxon>
        <taxon>Rhodobacterales</taxon>
        <taxon>Roseobacteraceae</taxon>
        <taxon>Thalassococcus</taxon>
    </lineage>
</organism>
<evidence type="ECO:0000256" key="6">
    <source>
        <dbReference type="ARBA" id="ARBA00022982"/>
    </source>
</evidence>
<dbReference type="AlphaFoldDB" id="A0A1H5WJ06"/>
<keyword evidence="10" id="KW-0732">Signal</keyword>
<comment type="subcellular location">
    <subcellularLocation>
        <location evidence="1">Periplasm</location>
    </subcellularLocation>
</comment>
<feature type="domain" description="Cytochrome c" evidence="11">
    <location>
        <begin position="112"/>
        <end position="193"/>
    </location>
</feature>
<feature type="binding site" description="covalent" evidence="8">
    <location>
        <position position="37"/>
    </location>
    <ligand>
        <name>heme c</name>
        <dbReference type="ChEBI" id="CHEBI:61717"/>
        <label>1</label>
    </ligand>
</feature>
<evidence type="ECO:0000259" key="11">
    <source>
        <dbReference type="PROSITE" id="PS51007"/>
    </source>
</evidence>
<evidence type="ECO:0000256" key="2">
    <source>
        <dbReference type="ARBA" id="ARBA00022448"/>
    </source>
</evidence>
<dbReference type="SUPFAM" id="SSF46626">
    <property type="entry name" value="Cytochrome c"/>
    <property type="match status" value="2"/>
</dbReference>
<dbReference type="InterPro" id="IPR036909">
    <property type="entry name" value="Cyt_c-like_dom_sf"/>
</dbReference>
<feature type="binding site" description="covalent" evidence="8">
    <location>
        <position position="126"/>
    </location>
    <ligand>
        <name>heme c</name>
        <dbReference type="ChEBI" id="CHEBI:61717"/>
        <label>2</label>
    </ligand>
</feature>
<dbReference type="InterPro" id="IPR050597">
    <property type="entry name" value="Cytochrome_c_Oxidase_Subunit"/>
</dbReference>
<keyword evidence="4 9" id="KW-0479">Metal-binding</keyword>
<feature type="binding site" description="axial binding residue" evidence="9">
    <location>
        <position position="82"/>
    </location>
    <ligand>
        <name>heme c</name>
        <dbReference type="ChEBI" id="CHEBI:61717"/>
        <label>1</label>
    </ligand>
    <ligandPart>
        <name>Fe</name>
        <dbReference type="ChEBI" id="CHEBI:18248"/>
    </ligandPart>
</feature>